<sequence length="481" mass="53125">MNTMTESTTLTEEQKVLDMDANTLAKMIAHKQITSYRATEIYIEQINKINPVLNFLVENRFEAALNEASEADQLLKENKGKGKLFGVPMSMKESFDVIGMQTTGGLLNRKGLIQTTDSDVVQKLKDEGAIILGKTNTPALCFCQETDNKIYGRTNNPWDVTCTAGGSSGGEGVLIAVGGATAGVGSDIGGSIRFPSHFNGVVGFKSGRGQVSSTGSFPVENNELEKRMLGIGPITKTVEDAKYIYNIIANTPAPDQNLSNYSVSVLPKMDYPLSAETEALVDSVFSYVKDHFETDRSIPPLFKETTQLWQEIMSIDSAKKQKELAYGDKPIRPIRSFINEKVRGKSDLHHYLSWALIGASLFKPSDQRINEITEIIASGDKDVSKYLHDKILISPVYHSTAPKHGGVFKEIFSIRKTFRQYLPYISYANVWGLPSLTVPVGKDNSGMPIGIQLMCKNGNEDAVFQLGEQIEKEFLGYVRYE</sequence>
<protein>
    <submittedName>
        <fullName evidence="2">Amidase</fullName>
    </submittedName>
</protein>
<dbReference type="Pfam" id="PF01425">
    <property type="entry name" value="Amidase"/>
    <property type="match status" value="2"/>
</dbReference>
<feature type="domain" description="Amidase" evidence="1">
    <location>
        <begin position="389"/>
        <end position="463"/>
    </location>
</feature>
<proteinExistence type="predicted"/>
<dbReference type="PANTHER" id="PTHR43372">
    <property type="entry name" value="FATTY-ACID AMIDE HYDROLASE"/>
    <property type="match status" value="1"/>
</dbReference>
<evidence type="ECO:0000313" key="3">
    <source>
        <dbReference type="Proteomes" id="UP001597218"/>
    </source>
</evidence>
<evidence type="ECO:0000313" key="2">
    <source>
        <dbReference type="EMBL" id="MFD1927860.1"/>
    </source>
</evidence>
<dbReference type="InterPro" id="IPR052739">
    <property type="entry name" value="FAAH2"/>
</dbReference>
<feature type="domain" description="Amidase" evidence="1">
    <location>
        <begin position="38"/>
        <end position="262"/>
    </location>
</feature>
<gene>
    <name evidence="2" type="ORF">ACFSFY_07265</name>
</gene>
<dbReference type="InterPro" id="IPR023631">
    <property type="entry name" value="Amidase_dom"/>
</dbReference>
<name>A0ABW4SEP3_9BACL</name>
<reference evidence="3" key="1">
    <citation type="journal article" date="2019" name="Int. J. Syst. Evol. Microbiol.">
        <title>The Global Catalogue of Microorganisms (GCM) 10K type strain sequencing project: providing services to taxonomists for standard genome sequencing and annotation.</title>
        <authorList>
            <consortium name="The Broad Institute Genomics Platform"/>
            <consortium name="The Broad Institute Genome Sequencing Center for Infectious Disease"/>
            <person name="Wu L."/>
            <person name="Ma J."/>
        </authorList>
    </citation>
    <scope>NUCLEOTIDE SEQUENCE [LARGE SCALE GENOMIC DNA]</scope>
    <source>
        <strain evidence="3">CGMCC 4.7177</strain>
    </source>
</reference>
<dbReference type="InterPro" id="IPR036928">
    <property type="entry name" value="AS_sf"/>
</dbReference>
<organism evidence="2 3">
    <name type="scientific">Sporosarcina siberiensis</name>
    <dbReference type="NCBI Taxonomy" id="1365606"/>
    <lineage>
        <taxon>Bacteria</taxon>
        <taxon>Bacillati</taxon>
        <taxon>Bacillota</taxon>
        <taxon>Bacilli</taxon>
        <taxon>Bacillales</taxon>
        <taxon>Caryophanaceae</taxon>
        <taxon>Sporosarcina</taxon>
    </lineage>
</organism>
<dbReference type="EMBL" id="JBHUGI010000016">
    <property type="protein sequence ID" value="MFD1927860.1"/>
    <property type="molecule type" value="Genomic_DNA"/>
</dbReference>
<dbReference type="SUPFAM" id="SSF75304">
    <property type="entry name" value="Amidase signature (AS) enzymes"/>
    <property type="match status" value="1"/>
</dbReference>
<dbReference type="PROSITE" id="PS00571">
    <property type="entry name" value="AMIDASES"/>
    <property type="match status" value="1"/>
</dbReference>
<dbReference type="Proteomes" id="UP001597218">
    <property type="component" value="Unassembled WGS sequence"/>
</dbReference>
<dbReference type="RefSeq" id="WP_381536697.1">
    <property type="nucleotide sequence ID" value="NZ_JBHUGI010000016.1"/>
</dbReference>
<dbReference type="PANTHER" id="PTHR43372:SF4">
    <property type="entry name" value="FATTY-ACID AMIDE HYDROLASE 2"/>
    <property type="match status" value="1"/>
</dbReference>
<keyword evidence="3" id="KW-1185">Reference proteome</keyword>
<accession>A0ABW4SEP3</accession>
<comment type="caution">
    <text evidence="2">The sequence shown here is derived from an EMBL/GenBank/DDBJ whole genome shotgun (WGS) entry which is preliminary data.</text>
</comment>
<dbReference type="InterPro" id="IPR020556">
    <property type="entry name" value="Amidase_CS"/>
</dbReference>
<dbReference type="Gene3D" id="3.90.1300.10">
    <property type="entry name" value="Amidase signature (AS) domain"/>
    <property type="match status" value="1"/>
</dbReference>
<evidence type="ECO:0000259" key="1">
    <source>
        <dbReference type="Pfam" id="PF01425"/>
    </source>
</evidence>